<dbReference type="SUPFAM" id="SSF53092">
    <property type="entry name" value="Creatinase/prolidase N-terminal domain"/>
    <property type="match status" value="1"/>
</dbReference>
<dbReference type="Gene3D" id="3.90.230.10">
    <property type="entry name" value="Creatinase/methionine aminopeptidase superfamily"/>
    <property type="match status" value="1"/>
</dbReference>
<dbReference type="Pfam" id="PF01321">
    <property type="entry name" value="Creatinase_N"/>
    <property type="match status" value="1"/>
</dbReference>
<evidence type="ECO:0000256" key="1">
    <source>
        <dbReference type="ARBA" id="ARBA00008766"/>
    </source>
</evidence>
<sequence length="595" mass="66735">METNEYLSRIAALRQHMSAAGVDAFIIPSADPHQSEYPADRWKSRAWISGFTGSAGTAVITTSTGGVWTDSRYFLQAADELKVSGLQLFKDGLPETPSLQDWLAGSLPAGATIAIDGTTCSYTEGERLKAFFSSKGFLFKTDFAPFDKIWKERPEVPTNQAFVYPTEYSGKSFQEKWNEVLRAIAGKGANAILICALDELAWLLNIRGNDVTYNPVAVGFAYFSTSYRILFMNDGKISNELAAYLHENGIEQRPYNDIYKFLQELPAEEQIFIDPNKTNYKLVNILPSKNKTILGVSPVTWLKSIKNETEMQGRRAAMVRDGAAMVQFLYWLDTHIGKEDISELDIAEKLREFRSKQALYKGESFGTIAGYREHGAIVHYSASPESNSLLKPEGFVLVDSGAQYLDGTTDITRTVVLGALTDEEIRDYTLVLKGHISIATCIFPQGTRGDQIDILARRNLWNVFRNYLHGTGHGVGHFLNVHEGPQNIRLEQNNTPLTPGMVTSNEPGVYLAGKYGIRTENLTCVVEAGESEFGKFFRFETLTLCPIDKRAIDRTLLTREEIEWLNDYHREVYDRISPLLDEPHKTWLQNATAPL</sequence>
<keyword evidence="7" id="KW-0031">Aminopeptidase</keyword>
<gene>
    <name evidence="7" type="ORF">IAD06_02550</name>
</gene>
<dbReference type="InterPro" id="IPR033740">
    <property type="entry name" value="Pept_M24B"/>
</dbReference>
<dbReference type="InterPro" id="IPR050422">
    <property type="entry name" value="X-Pro_aminopeptidase_P"/>
</dbReference>
<dbReference type="PANTHER" id="PTHR43763">
    <property type="entry name" value="XAA-PRO AMINOPEPTIDASE 1"/>
    <property type="match status" value="1"/>
</dbReference>
<dbReference type="InterPro" id="IPR032416">
    <property type="entry name" value="Peptidase_M24_C"/>
</dbReference>
<dbReference type="InterPro" id="IPR000587">
    <property type="entry name" value="Creatinase_N"/>
</dbReference>
<proteinExistence type="inferred from homology"/>
<dbReference type="InterPro" id="IPR029149">
    <property type="entry name" value="Creatin/AminoP/Spt16_N"/>
</dbReference>
<dbReference type="Proteomes" id="UP000886722">
    <property type="component" value="Unassembled WGS sequence"/>
</dbReference>
<accession>A0A9D1GES5</accession>
<dbReference type="InterPro" id="IPR000994">
    <property type="entry name" value="Pept_M24"/>
</dbReference>
<evidence type="ECO:0000256" key="3">
    <source>
        <dbReference type="ARBA" id="ARBA00022801"/>
    </source>
</evidence>
<keyword evidence="3" id="KW-0378">Hydrolase</keyword>
<dbReference type="SUPFAM" id="SSF55920">
    <property type="entry name" value="Creatinase/aminopeptidase"/>
    <property type="match status" value="1"/>
</dbReference>
<dbReference type="GO" id="GO:0070006">
    <property type="term" value="F:metalloaminopeptidase activity"/>
    <property type="evidence" value="ECO:0007669"/>
    <property type="project" value="InterPro"/>
</dbReference>
<comment type="caution">
    <text evidence="7">The sequence shown here is derived from an EMBL/GenBank/DDBJ whole genome shotgun (WGS) entry which is preliminary data.</text>
</comment>
<comment type="similarity">
    <text evidence="1">Belongs to the peptidase M24B family.</text>
</comment>
<dbReference type="FunFam" id="3.90.230.10:FF:000009">
    <property type="entry name" value="xaa-Pro aminopeptidase 2"/>
    <property type="match status" value="1"/>
</dbReference>
<keyword evidence="2" id="KW-0479">Metal-binding</keyword>
<feature type="domain" description="Creatinase N-terminal" evidence="5">
    <location>
        <begin position="9"/>
        <end position="133"/>
    </location>
</feature>
<reference evidence="7" key="2">
    <citation type="journal article" date="2021" name="PeerJ">
        <title>Extensive microbial diversity within the chicken gut microbiome revealed by metagenomics and culture.</title>
        <authorList>
            <person name="Gilroy R."/>
            <person name="Ravi A."/>
            <person name="Getino M."/>
            <person name="Pursley I."/>
            <person name="Horton D.L."/>
            <person name="Alikhan N.F."/>
            <person name="Baker D."/>
            <person name="Gharbi K."/>
            <person name="Hall N."/>
            <person name="Watson M."/>
            <person name="Adriaenssens E.M."/>
            <person name="Foster-Nyarko E."/>
            <person name="Jarju S."/>
            <person name="Secka A."/>
            <person name="Antonio M."/>
            <person name="Oren A."/>
            <person name="Chaudhuri R.R."/>
            <person name="La Ragione R."/>
            <person name="Hildebrand F."/>
            <person name="Pallen M.J."/>
        </authorList>
    </citation>
    <scope>NUCLEOTIDE SEQUENCE</scope>
    <source>
        <strain evidence="7">21143</strain>
    </source>
</reference>
<protein>
    <submittedName>
        <fullName evidence="7">Aminopeptidase P family protein</fullName>
    </submittedName>
</protein>
<feature type="domain" description="Peptidase M24 C-terminal" evidence="6">
    <location>
        <begin position="535"/>
        <end position="595"/>
    </location>
</feature>
<name>A0A9D1GES5_9BACT</name>
<dbReference type="Pfam" id="PF00557">
    <property type="entry name" value="Peptidase_M24"/>
    <property type="match status" value="1"/>
</dbReference>
<dbReference type="CDD" id="cd01085">
    <property type="entry name" value="APP"/>
    <property type="match status" value="1"/>
</dbReference>
<reference evidence="7" key="1">
    <citation type="submission" date="2020-10" db="EMBL/GenBank/DDBJ databases">
        <authorList>
            <person name="Gilroy R."/>
        </authorList>
    </citation>
    <scope>NUCLEOTIDE SEQUENCE</scope>
    <source>
        <strain evidence="7">21143</strain>
    </source>
</reference>
<dbReference type="EMBL" id="DVKT01000018">
    <property type="protein sequence ID" value="HIT38909.1"/>
    <property type="molecule type" value="Genomic_DNA"/>
</dbReference>
<evidence type="ECO:0000313" key="8">
    <source>
        <dbReference type="Proteomes" id="UP000886722"/>
    </source>
</evidence>
<dbReference type="GO" id="GO:0005737">
    <property type="term" value="C:cytoplasm"/>
    <property type="evidence" value="ECO:0007669"/>
    <property type="project" value="UniProtKB-ARBA"/>
</dbReference>
<dbReference type="InterPro" id="IPR036005">
    <property type="entry name" value="Creatinase/aminopeptidase-like"/>
</dbReference>
<evidence type="ECO:0000313" key="7">
    <source>
        <dbReference type="EMBL" id="HIT38909.1"/>
    </source>
</evidence>
<dbReference type="Pfam" id="PF16188">
    <property type="entry name" value="Peptidase_M24_C"/>
    <property type="match status" value="1"/>
</dbReference>
<dbReference type="AlphaFoldDB" id="A0A9D1GES5"/>
<feature type="domain" description="Peptidase M24" evidence="4">
    <location>
        <begin position="315"/>
        <end position="525"/>
    </location>
</feature>
<keyword evidence="7" id="KW-0645">Protease</keyword>
<dbReference type="Gene3D" id="3.40.350.10">
    <property type="entry name" value="Creatinase/prolidase N-terminal domain"/>
    <property type="match status" value="2"/>
</dbReference>
<dbReference type="GO" id="GO:0046872">
    <property type="term" value="F:metal ion binding"/>
    <property type="evidence" value="ECO:0007669"/>
    <property type="project" value="UniProtKB-KW"/>
</dbReference>
<dbReference type="PANTHER" id="PTHR43763:SF6">
    <property type="entry name" value="XAA-PRO AMINOPEPTIDASE 1"/>
    <property type="match status" value="1"/>
</dbReference>
<evidence type="ECO:0000259" key="5">
    <source>
        <dbReference type="Pfam" id="PF01321"/>
    </source>
</evidence>
<dbReference type="Pfam" id="PF16189">
    <property type="entry name" value="Creatinase_N_2"/>
    <property type="match status" value="1"/>
</dbReference>
<organism evidence="7 8">
    <name type="scientific">Candidatus Caccoplasma intestinavium</name>
    <dbReference type="NCBI Taxonomy" id="2840716"/>
    <lineage>
        <taxon>Bacteria</taxon>
        <taxon>Pseudomonadati</taxon>
        <taxon>Bacteroidota</taxon>
        <taxon>Bacteroidia</taxon>
        <taxon>Bacteroidales</taxon>
        <taxon>Bacteroidaceae</taxon>
        <taxon>Bacteroidaceae incertae sedis</taxon>
        <taxon>Candidatus Caccoplasma</taxon>
    </lineage>
</organism>
<evidence type="ECO:0000256" key="2">
    <source>
        <dbReference type="ARBA" id="ARBA00022723"/>
    </source>
</evidence>
<evidence type="ECO:0000259" key="6">
    <source>
        <dbReference type="Pfam" id="PF16188"/>
    </source>
</evidence>
<evidence type="ECO:0000259" key="4">
    <source>
        <dbReference type="Pfam" id="PF00557"/>
    </source>
</evidence>